<dbReference type="InterPro" id="IPR008332">
    <property type="entry name" value="MethylG_MeTrfase_N"/>
</dbReference>
<dbReference type="Gene3D" id="3.30.160.70">
    <property type="entry name" value="Methylated DNA-protein cysteine methyltransferase domain"/>
    <property type="match status" value="1"/>
</dbReference>
<keyword evidence="3 9" id="KW-0808">Transferase</keyword>
<proteinExistence type="predicted"/>
<evidence type="ECO:0000313" key="9">
    <source>
        <dbReference type="EMBL" id="MET4685229.1"/>
    </source>
</evidence>
<gene>
    <name evidence="9" type="ORF">ABIE19_003180</name>
</gene>
<comment type="catalytic activity">
    <reaction evidence="6">
        <text>a 6-O-methyl-2'-deoxyguanosine in DNA + L-cysteinyl-[protein] = S-methyl-L-cysteinyl-[protein] + a 2'-deoxyguanosine in DNA</text>
        <dbReference type="Rhea" id="RHEA:24000"/>
        <dbReference type="Rhea" id="RHEA-COMP:10131"/>
        <dbReference type="Rhea" id="RHEA-COMP:10132"/>
        <dbReference type="Rhea" id="RHEA-COMP:11367"/>
        <dbReference type="Rhea" id="RHEA-COMP:11368"/>
        <dbReference type="ChEBI" id="CHEBI:29950"/>
        <dbReference type="ChEBI" id="CHEBI:82612"/>
        <dbReference type="ChEBI" id="CHEBI:85445"/>
        <dbReference type="ChEBI" id="CHEBI:85448"/>
        <dbReference type="EC" id="2.1.1.63"/>
    </reaction>
</comment>
<evidence type="ECO:0000256" key="6">
    <source>
        <dbReference type="ARBA" id="ARBA00049348"/>
    </source>
</evidence>
<organism evidence="9 10">
    <name type="scientific">Brevundimonas faecalis</name>
    <dbReference type="NCBI Taxonomy" id="947378"/>
    <lineage>
        <taxon>Bacteria</taxon>
        <taxon>Pseudomonadati</taxon>
        <taxon>Pseudomonadota</taxon>
        <taxon>Alphaproteobacteria</taxon>
        <taxon>Caulobacterales</taxon>
        <taxon>Caulobacteraceae</taxon>
        <taxon>Brevundimonas</taxon>
    </lineage>
</organism>
<dbReference type="PANTHER" id="PTHR10815">
    <property type="entry name" value="METHYLATED-DNA--PROTEIN-CYSTEINE METHYLTRANSFERASE"/>
    <property type="match status" value="1"/>
</dbReference>
<evidence type="ECO:0000256" key="3">
    <source>
        <dbReference type="ARBA" id="ARBA00022679"/>
    </source>
</evidence>
<evidence type="ECO:0000259" key="7">
    <source>
        <dbReference type="Pfam" id="PF01035"/>
    </source>
</evidence>
<dbReference type="GO" id="GO:0003908">
    <property type="term" value="F:methylated-DNA-[protein]-cysteine S-methyltransferase activity"/>
    <property type="evidence" value="ECO:0007669"/>
    <property type="project" value="UniProtKB-EC"/>
</dbReference>
<dbReference type="PROSITE" id="PS00374">
    <property type="entry name" value="MGMT"/>
    <property type="match status" value="1"/>
</dbReference>
<evidence type="ECO:0000256" key="5">
    <source>
        <dbReference type="ARBA" id="ARBA00023204"/>
    </source>
</evidence>
<dbReference type="RefSeq" id="WP_354090193.1">
    <property type="nucleotide sequence ID" value="NZ_JBEPTF010000005.1"/>
</dbReference>
<evidence type="ECO:0000313" key="10">
    <source>
        <dbReference type="Proteomes" id="UP001549313"/>
    </source>
</evidence>
<dbReference type="InterPro" id="IPR036388">
    <property type="entry name" value="WH-like_DNA-bd_sf"/>
</dbReference>
<comment type="catalytic activity">
    <reaction evidence="1">
        <text>a 4-O-methyl-thymidine in DNA + L-cysteinyl-[protein] = a thymidine in DNA + S-methyl-L-cysteinyl-[protein]</text>
        <dbReference type="Rhea" id="RHEA:53428"/>
        <dbReference type="Rhea" id="RHEA-COMP:10131"/>
        <dbReference type="Rhea" id="RHEA-COMP:10132"/>
        <dbReference type="Rhea" id="RHEA-COMP:13555"/>
        <dbReference type="Rhea" id="RHEA-COMP:13556"/>
        <dbReference type="ChEBI" id="CHEBI:29950"/>
        <dbReference type="ChEBI" id="CHEBI:82612"/>
        <dbReference type="ChEBI" id="CHEBI:137386"/>
        <dbReference type="ChEBI" id="CHEBI:137387"/>
        <dbReference type="EC" id="2.1.1.63"/>
    </reaction>
</comment>
<dbReference type="GO" id="GO:0032259">
    <property type="term" value="P:methylation"/>
    <property type="evidence" value="ECO:0007669"/>
    <property type="project" value="UniProtKB-KW"/>
</dbReference>
<dbReference type="EMBL" id="JBEPTF010000005">
    <property type="protein sequence ID" value="MET4685229.1"/>
    <property type="molecule type" value="Genomic_DNA"/>
</dbReference>
<dbReference type="Proteomes" id="UP001549313">
    <property type="component" value="Unassembled WGS sequence"/>
</dbReference>
<dbReference type="SUPFAM" id="SSF53155">
    <property type="entry name" value="Methylated DNA-protein cysteine methyltransferase domain"/>
    <property type="match status" value="1"/>
</dbReference>
<dbReference type="Pfam" id="PF02870">
    <property type="entry name" value="Methyltransf_1N"/>
    <property type="match status" value="1"/>
</dbReference>
<feature type="domain" description="Methylguanine DNA methyltransferase ribonuclease-like" evidence="8">
    <location>
        <begin position="9"/>
        <end position="86"/>
    </location>
</feature>
<dbReference type="InterPro" id="IPR014048">
    <property type="entry name" value="MethylDNA_cys_MeTrfase_DNA-bd"/>
</dbReference>
<evidence type="ECO:0000256" key="4">
    <source>
        <dbReference type="ARBA" id="ARBA00022763"/>
    </source>
</evidence>
<accession>A0ABV2RF77</accession>
<dbReference type="EC" id="2.1.1.63" evidence="9"/>
<name>A0ABV2RF77_9CAUL</name>
<protein>
    <submittedName>
        <fullName evidence="9">Methylated-DNA-[protein]-cysteine S-methyltransferase</fullName>
        <ecNumber evidence="9">2.1.1.63</ecNumber>
    </submittedName>
</protein>
<dbReference type="SUPFAM" id="SSF46767">
    <property type="entry name" value="Methylated DNA-protein cysteine methyltransferase, C-terminal domain"/>
    <property type="match status" value="1"/>
</dbReference>
<dbReference type="InterPro" id="IPR036631">
    <property type="entry name" value="MGMT_N_sf"/>
</dbReference>
<keyword evidence="5" id="KW-0234">DNA repair</keyword>
<dbReference type="InterPro" id="IPR036217">
    <property type="entry name" value="MethylDNA_cys_MeTrfase_DNAb"/>
</dbReference>
<sequence>MTYATAPSYTTFPTAAGECAIAWNDAGVVGFLLPAQDYADVRRWRTRRAPDARHGTPDARIDGVIAAATRYFEGEAVDFSEIPVDLGGQDVFFTRIYQALRQVKYGETTTYGALARDLGVGPERARDVGVAMSTNPVPLIIPCHRVLAAGGKIGGFSAPGGSESKVRMLRLEGVEIIEPKPGKPASPTQGAFEF</sequence>
<reference evidence="9 10" key="1">
    <citation type="submission" date="2024-06" db="EMBL/GenBank/DDBJ databases">
        <title>Sorghum-associated microbial communities from plants grown in Nebraska, USA.</title>
        <authorList>
            <person name="Schachtman D."/>
        </authorList>
    </citation>
    <scope>NUCLEOTIDE SEQUENCE [LARGE SCALE GENOMIC DNA]</scope>
    <source>
        <strain evidence="9 10">2814</strain>
    </source>
</reference>
<keyword evidence="4" id="KW-0227">DNA damage</keyword>
<evidence type="ECO:0000256" key="1">
    <source>
        <dbReference type="ARBA" id="ARBA00001286"/>
    </source>
</evidence>
<evidence type="ECO:0000259" key="8">
    <source>
        <dbReference type="Pfam" id="PF02870"/>
    </source>
</evidence>
<evidence type="ECO:0000256" key="2">
    <source>
        <dbReference type="ARBA" id="ARBA00022603"/>
    </source>
</evidence>
<keyword evidence="10" id="KW-1185">Reference proteome</keyword>
<dbReference type="CDD" id="cd06445">
    <property type="entry name" value="ATase"/>
    <property type="match status" value="1"/>
</dbReference>
<keyword evidence="2 9" id="KW-0489">Methyltransferase</keyword>
<dbReference type="PANTHER" id="PTHR10815:SF5">
    <property type="entry name" value="METHYLATED-DNA--PROTEIN-CYSTEINE METHYLTRANSFERASE"/>
    <property type="match status" value="1"/>
</dbReference>
<dbReference type="NCBIfam" id="TIGR00589">
    <property type="entry name" value="ogt"/>
    <property type="match status" value="1"/>
</dbReference>
<comment type="caution">
    <text evidence="9">The sequence shown here is derived from an EMBL/GenBank/DDBJ whole genome shotgun (WGS) entry which is preliminary data.</text>
</comment>
<dbReference type="Pfam" id="PF01035">
    <property type="entry name" value="DNA_binding_1"/>
    <property type="match status" value="1"/>
</dbReference>
<feature type="domain" description="Methylated-DNA-[protein]-cysteine S-methyltransferase DNA binding" evidence="7">
    <location>
        <begin position="92"/>
        <end position="174"/>
    </location>
</feature>
<dbReference type="InterPro" id="IPR001497">
    <property type="entry name" value="MethylDNA_cys_MeTrfase_AS"/>
</dbReference>
<dbReference type="Gene3D" id="1.10.10.10">
    <property type="entry name" value="Winged helix-like DNA-binding domain superfamily/Winged helix DNA-binding domain"/>
    <property type="match status" value="1"/>
</dbReference>